<dbReference type="InterPro" id="IPR011990">
    <property type="entry name" value="TPR-like_helical_dom_sf"/>
</dbReference>
<dbReference type="SMART" id="SM00028">
    <property type="entry name" value="TPR"/>
    <property type="match status" value="2"/>
</dbReference>
<keyword evidence="3" id="KW-1133">Transmembrane helix</keyword>
<feature type="region of interest" description="Disordered" evidence="2">
    <location>
        <begin position="1"/>
        <end position="29"/>
    </location>
</feature>
<accession>A0A7S7M956</accession>
<feature type="repeat" description="TPR" evidence="1">
    <location>
        <begin position="194"/>
        <end position="227"/>
    </location>
</feature>
<keyword evidence="3" id="KW-0812">Transmembrane</keyword>
<dbReference type="RefSeq" id="WP_194372039.1">
    <property type="nucleotide sequence ID" value="NZ_CP063767.1"/>
</dbReference>
<gene>
    <name evidence="4" type="ORF">INP52_02235</name>
</gene>
<dbReference type="KEGG" id="tio:INP52_02235"/>
<keyword evidence="3" id="KW-0472">Membrane</keyword>
<keyword evidence="5" id="KW-1185">Reference proteome</keyword>
<organism evidence="4 5">
    <name type="scientific">Thermophilibacter immobilis</name>
    <dbReference type="NCBI Taxonomy" id="2779519"/>
    <lineage>
        <taxon>Bacteria</taxon>
        <taxon>Bacillati</taxon>
        <taxon>Actinomycetota</taxon>
        <taxon>Coriobacteriia</taxon>
        <taxon>Coriobacteriales</taxon>
        <taxon>Atopobiaceae</taxon>
        <taxon>Thermophilibacter</taxon>
    </lineage>
</organism>
<dbReference type="AlphaFoldDB" id="A0A7S7M956"/>
<evidence type="ECO:0000313" key="5">
    <source>
        <dbReference type="Proteomes" id="UP000593735"/>
    </source>
</evidence>
<dbReference type="Proteomes" id="UP000593735">
    <property type="component" value="Chromosome"/>
</dbReference>
<dbReference type="Gene3D" id="1.25.40.10">
    <property type="entry name" value="Tetratricopeptide repeat domain"/>
    <property type="match status" value="1"/>
</dbReference>
<feature type="transmembrane region" description="Helical" evidence="3">
    <location>
        <begin position="38"/>
        <end position="59"/>
    </location>
</feature>
<dbReference type="PROSITE" id="PS50005">
    <property type="entry name" value="TPR"/>
    <property type="match status" value="1"/>
</dbReference>
<evidence type="ECO:0000313" key="4">
    <source>
        <dbReference type="EMBL" id="QOY61047.1"/>
    </source>
</evidence>
<evidence type="ECO:0000256" key="3">
    <source>
        <dbReference type="SAM" id="Phobius"/>
    </source>
</evidence>
<reference evidence="4 5" key="1">
    <citation type="submission" date="2020-10" db="EMBL/GenBank/DDBJ databases">
        <title>Olsenella immobilis sp.nov., isolated from the mud in a fermentation cellar used for the production of Chinese strong-flavoured liquor.</title>
        <authorList>
            <person name="Lu L."/>
        </authorList>
    </citation>
    <scope>NUCLEOTIDE SEQUENCE [LARGE SCALE GENOMIC DNA]</scope>
    <source>
        <strain evidence="4 5">LZLJ-2</strain>
    </source>
</reference>
<evidence type="ECO:0000256" key="1">
    <source>
        <dbReference type="PROSITE-ProRule" id="PRU00339"/>
    </source>
</evidence>
<dbReference type="Pfam" id="PF13432">
    <property type="entry name" value="TPR_16"/>
    <property type="match status" value="1"/>
</dbReference>
<keyword evidence="1" id="KW-0802">TPR repeat</keyword>
<name>A0A7S7M956_9ACTN</name>
<dbReference type="PROSITE" id="PS50293">
    <property type="entry name" value="TPR_REGION"/>
    <property type="match status" value="1"/>
</dbReference>
<feature type="region of interest" description="Disordered" evidence="2">
    <location>
        <begin position="242"/>
        <end position="287"/>
    </location>
</feature>
<proteinExistence type="predicted"/>
<feature type="compositionally biased region" description="Low complexity" evidence="2">
    <location>
        <begin position="10"/>
        <end position="24"/>
    </location>
</feature>
<dbReference type="InterPro" id="IPR019734">
    <property type="entry name" value="TPR_rpt"/>
</dbReference>
<dbReference type="SUPFAM" id="SSF48452">
    <property type="entry name" value="TPR-like"/>
    <property type="match status" value="1"/>
</dbReference>
<dbReference type="EMBL" id="CP063767">
    <property type="protein sequence ID" value="QOY61047.1"/>
    <property type="molecule type" value="Genomic_DNA"/>
</dbReference>
<protein>
    <submittedName>
        <fullName evidence="4">Tetratricopeptide repeat protein</fullName>
    </submittedName>
</protein>
<sequence length="287" mass="29466">MANTPRAKSKVAAAKKPPKAGAGAKAKDPGTLSRTQKVIVIVFVVIFAFSTLAGALASVSQSQESSASSSSTSTQDADASQVDAVDEKYQSIVSDLEAKLADDPADEASLLALGRYYFAWGANVSSVATTDDETQHANDLLGKSIGYDDQYLAQVDSDSGAVRVNRALAQYYEGDPTSAVTALEELTRSSPDYALAWANLGMLYESQGTSTQAAAAYQKAVEYDPDDEYGAKSYGEDRLSALEASASSASSSSDSSSSTSTTSSTSATGSGAAGLSSDLSNLSGTGL</sequence>
<evidence type="ECO:0000256" key="2">
    <source>
        <dbReference type="SAM" id="MobiDB-lite"/>
    </source>
</evidence>